<evidence type="ECO:0000256" key="1">
    <source>
        <dbReference type="SAM" id="MobiDB-lite"/>
    </source>
</evidence>
<dbReference type="RefSeq" id="WP_324668116.1">
    <property type="nucleotide sequence ID" value="NZ_CP141614.1"/>
</dbReference>
<gene>
    <name evidence="2" type="ORF">VLY81_10480</name>
</gene>
<evidence type="ECO:0000313" key="2">
    <source>
        <dbReference type="EMBL" id="WRP13858.1"/>
    </source>
</evidence>
<dbReference type="EMBL" id="CP141614">
    <property type="protein sequence ID" value="WRP13858.1"/>
    <property type="molecule type" value="Genomic_DNA"/>
</dbReference>
<accession>A0ABZ1BMY0</accession>
<sequence>MRVDLRVRSLGMRAVAAALLPSLLGVAGAAWVMETATDRWALAAEPAKAADALDALLVFPDVTGMTGLPDGAWLNPAAATGLERAVVSVSMVTGGSSPAGADPVYAVAVLEPGGPLAGGFTGSYGRSPVAAEWEVAYAVAGRVAPLSVGGRVRLQRAVLGPGDYRDRWSADAGLVWELTRGLALGAAADHVALAAPRRRRAPELARGPGAEAAGGPGSAGVLGVHRPAAEASGLVAYAGALLRLGRYLSLAGTYVRPAAGDADATGRWSAGARLEAGRLAVEAAWRSDGRHRLGASVGF</sequence>
<name>A0ABZ1BMY0_9FIRM</name>
<reference evidence="3" key="1">
    <citation type="submission" date="2023-12" db="EMBL/GenBank/DDBJ databases">
        <title>Novel isolates from deep terrestrial aquifers shed light on the physiology and ecology of the class Limnochordia.</title>
        <authorList>
            <person name="Karnachuk O.V."/>
            <person name="Lukina A.P."/>
            <person name="Avakyan M.R."/>
            <person name="Kadnikov V."/>
            <person name="Begmatov S."/>
            <person name="Beletsky A.V."/>
            <person name="Mardanov A.V."/>
            <person name="Ravin N.V."/>
        </authorList>
    </citation>
    <scope>NUCLEOTIDE SEQUENCE [LARGE SCALE GENOMIC DNA]</scope>
    <source>
        <strain evidence="3">LN</strain>
    </source>
</reference>
<feature type="region of interest" description="Disordered" evidence="1">
    <location>
        <begin position="198"/>
        <end position="217"/>
    </location>
</feature>
<evidence type="ECO:0000313" key="3">
    <source>
        <dbReference type="Proteomes" id="UP001333102"/>
    </source>
</evidence>
<organism evidence="2 3">
    <name type="scientific">Geochorda subterranea</name>
    <dbReference type="NCBI Taxonomy" id="3109564"/>
    <lineage>
        <taxon>Bacteria</taxon>
        <taxon>Bacillati</taxon>
        <taxon>Bacillota</taxon>
        <taxon>Limnochordia</taxon>
        <taxon>Limnochordales</taxon>
        <taxon>Geochordaceae</taxon>
        <taxon>Geochorda</taxon>
    </lineage>
</organism>
<dbReference type="Proteomes" id="UP001333102">
    <property type="component" value="Chromosome"/>
</dbReference>
<protein>
    <submittedName>
        <fullName evidence="2">Uncharacterized protein</fullName>
    </submittedName>
</protein>
<proteinExistence type="predicted"/>
<keyword evidence="3" id="KW-1185">Reference proteome</keyword>